<dbReference type="AlphaFoldDB" id="A0ABD0X2M4"/>
<accession>A0ABD0X2M4</accession>
<dbReference type="EMBL" id="JAGEUA010000007">
    <property type="protein sequence ID" value="KAL0970767.1"/>
    <property type="molecule type" value="Genomic_DNA"/>
</dbReference>
<evidence type="ECO:0000256" key="2">
    <source>
        <dbReference type="ARBA" id="ARBA00022737"/>
    </source>
</evidence>
<dbReference type="InterPro" id="IPR032675">
    <property type="entry name" value="LRR_dom_sf"/>
</dbReference>
<keyword evidence="4" id="KW-1185">Reference proteome</keyword>
<dbReference type="PANTHER" id="PTHR24106">
    <property type="entry name" value="NACHT, LRR AND CARD DOMAINS-CONTAINING"/>
    <property type="match status" value="1"/>
</dbReference>
<keyword evidence="1" id="KW-0433">Leucine-rich repeat</keyword>
<sequence length="138" mass="15203">MSPQCRLEILRLKGCKLSHGCCEELVSALTSSHLRELDLSNNELQDSGVKLLSVGLEDPQCRLEILRLSGCLVKEEGCASLVSALRSNPSHLKELDLSYNHPGDSEVTLLSAGREDPTWRLEKLKYVMDVLSLISNVG</sequence>
<dbReference type="Gene3D" id="3.80.10.10">
    <property type="entry name" value="Ribonuclease Inhibitor"/>
    <property type="match status" value="1"/>
</dbReference>
<protein>
    <submittedName>
        <fullName evidence="3">Uncharacterized protein</fullName>
    </submittedName>
</protein>
<comment type="caution">
    <text evidence="3">The sequence shown here is derived from an EMBL/GenBank/DDBJ whole genome shotgun (WGS) entry which is preliminary data.</text>
</comment>
<reference evidence="3 4" key="1">
    <citation type="submission" date="2024-06" db="EMBL/GenBank/DDBJ databases">
        <authorList>
            <person name="Pan Q."/>
            <person name="Wen M."/>
            <person name="Jouanno E."/>
            <person name="Zahm M."/>
            <person name="Klopp C."/>
            <person name="Cabau C."/>
            <person name="Louis A."/>
            <person name="Berthelot C."/>
            <person name="Parey E."/>
            <person name="Roest Crollius H."/>
            <person name="Montfort J."/>
            <person name="Robinson-Rechavi M."/>
            <person name="Bouchez O."/>
            <person name="Lampietro C."/>
            <person name="Lopez Roques C."/>
            <person name="Donnadieu C."/>
            <person name="Postlethwait J."/>
            <person name="Bobe J."/>
            <person name="Verreycken H."/>
            <person name="Guiguen Y."/>
        </authorList>
    </citation>
    <scope>NUCLEOTIDE SEQUENCE [LARGE SCALE GENOMIC DNA]</scope>
    <source>
        <strain evidence="3">Up_M1</strain>
        <tissue evidence="3">Testis</tissue>
    </source>
</reference>
<dbReference type="Pfam" id="PF13516">
    <property type="entry name" value="LRR_6"/>
    <property type="match status" value="2"/>
</dbReference>
<evidence type="ECO:0000313" key="3">
    <source>
        <dbReference type="EMBL" id="KAL0970767.1"/>
    </source>
</evidence>
<dbReference type="PROSITE" id="PS51450">
    <property type="entry name" value="LRR"/>
    <property type="match status" value="1"/>
</dbReference>
<evidence type="ECO:0000256" key="1">
    <source>
        <dbReference type="ARBA" id="ARBA00022614"/>
    </source>
</evidence>
<evidence type="ECO:0000313" key="4">
    <source>
        <dbReference type="Proteomes" id="UP001557470"/>
    </source>
</evidence>
<name>A0ABD0X2M4_UMBPY</name>
<gene>
    <name evidence="3" type="ORF">UPYG_G00247140</name>
</gene>
<dbReference type="InterPro" id="IPR051261">
    <property type="entry name" value="NLR"/>
</dbReference>
<keyword evidence="2" id="KW-0677">Repeat</keyword>
<proteinExistence type="predicted"/>
<dbReference type="SMART" id="SM00368">
    <property type="entry name" value="LRR_RI"/>
    <property type="match status" value="4"/>
</dbReference>
<dbReference type="InterPro" id="IPR001611">
    <property type="entry name" value="Leu-rich_rpt"/>
</dbReference>
<organism evidence="3 4">
    <name type="scientific">Umbra pygmaea</name>
    <name type="common">Eastern mudminnow</name>
    <dbReference type="NCBI Taxonomy" id="75934"/>
    <lineage>
        <taxon>Eukaryota</taxon>
        <taxon>Metazoa</taxon>
        <taxon>Chordata</taxon>
        <taxon>Craniata</taxon>
        <taxon>Vertebrata</taxon>
        <taxon>Euteleostomi</taxon>
        <taxon>Actinopterygii</taxon>
        <taxon>Neopterygii</taxon>
        <taxon>Teleostei</taxon>
        <taxon>Protacanthopterygii</taxon>
        <taxon>Esociformes</taxon>
        <taxon>Umbridae</taxon>
        <taxon>Umbra</taxon>
    </lineage>
</organism>
<dbReference type="SUPFAM" id="SSF52047">
    <property type="entry name" value="RNI-like"/>
    <property type="match status" value="1"/>
</dbReference>
<dbReference type="Proteomes" id="UP001557470">
    <property type="component" value="Unassembled WGS sequence"/>
</dbReference>